<reference evidence="4 5" key="1">
    <citation type="submission" date="2015-01" db="EMBL/GenBank/DDBJ databases">
        <title>Evolution of Trichinella species and genotypes.</title>
        <authorList>
            <person name="Korhonen P.K."/>
            <person name="Edoardo P."/>
            <person name="Giuseppe L.R."/>
            <person name="Gasser R.B."/>
        </authorList>
    </citation>
    <scope>NUCLEOTIDE SEQUENCE [LARGE SCALE GENOMIC DNA]</scope>
    <source>
        <strain evidence="4">ISS13</strain>
    </source>
</reference>
<keyword evidence="3" id="KW-0472">Membrane</keyword>
<sequence>LIMQPTFRELYCSVAGLLTVLWFACLVSVLLTNGGRYFSRPQEFCKNVPRMKWCREVAASFFDFEEISIKQHFSSGVDISYEEIVIKNEYEISSDEKCYEIPTPPSGTIKVFVQGNLDERQGKTIFITCHDIGANYKSLAQYVMNPCMTDVRNKSIFLHVCVVGQEDNAPNLPTDFVFPTLDKIAEDLSSVLDYFNFKTAIGFGEGAGANIICRFAMMHSNRCLGIVLVHCTSTTAGVVEYIKDKMIGRKLSCHVMNQSAFDYLIFHKFGTTADDNPEKVAAYLTHVKEKLNPYNMSLYLDSFMRRTDLSTDLAEKLQVDALLVVGSRASHLHTIYTMHQSMSKLKSTLLVVDDVGDVISEAPEKFTRALILFGKGCGVMNGISIPGMDLQRTLSSSMEDADRPRKLSLTKAPSPHA</sequence>
<dbReference type="AlphaFoldDB" id="A0A0V1EMY2"/>
<feature type="transmembrane region" description="Helical" evidence="3">
    <location>
        <begin position="12"/>
        <end position="31"/>
    </location>
</feature>
<evidence type="ECO:0000256" key="1">
    <source>
        <dbReference type="ARBA" id="ARBA00005598"/>
    </source>
</evidence>
<name>A0A0V1EMY2_TRIPS</name>
<keyword evidence="3" id="KW-1133">Transmembrane helix</keyword>
<feature type="non-terminal residue" evidence="4">
    <location>
        <position position="1"/>
    </location>
</feature>
<dbReference type="Pfam" id="PF03096">
    <property type="entry name" value="Ndr"/>
    <property type="match status" value="1"/>
</dbReference>
<dbReference type="InterPro" id="IPR004142">
    <property type="entry name" value="NDRG"/>
</dbReference>
<dbReference type="SUPFAM" id="SSF53474">
    <property type="entry name" value="alpha/beta-Hydrolases"/>
    <property type="match status" value="1"/>
</dbReference>
<dbReference type="Proteomes" id="UP000054632">
    <property type="component" value="Unassembled WGS sequence"/>
</dbReference>
<dbReference type="ESTHER" id="trisp-e5sgh2">
    <property type="family name" value="Ndr_family"/>
</dbReference>
<comment type="similarity">
    <text evidence="1">Belongs to the NDRG family.</text>
</comment>
<comment type="caution">
    <text evidence="4">The sequence shown here is derived from an EMBL/GenBank/DDBJ whole genome shotgun (WGS) entry which is preliminary data.</text>
</comment>
<accession>A0A0V1EMY2</accession>
<feature type="region of interest" description="Disordered" evidence="2">
    <location>
        <begin position="396"/>
        <end position="417"/>
    </location>
</feature>
<evidence type="ECO:0000256" key="2">
    <source>
        <dbReference type="SAM" id="MobiDB-lite"/>
    </source>
</evidence>
<dbReference type="InterPro" id="IPR029058">
    <property type="entry name" value="AB_hydrolase_fold"/>
</dbReference>
<organism evidence="4 5">
    <name type="scientific">Trichinella pseudospiralis</name>
    <name type="common">Parasitic roundworm</name>
    <dbReference type="NCBI Taxonomy" id="6337"/>
    <lineage>
        <taxon>Eukaryota</taxon>
        <taxon>Metazoa</taxon>
        <taxon>Ecdysozoa</taxon>
        <taxon>Nematoda</taxon>
        <taxon>Enoplea</taxon>
        <taxon>Dorylaimia</taxon>
        <taxon>Trichinellida</taxon>
        <taxon>Trichinellidae</taxon>
        <taxon>Trichinella</taxon>
    </lineage>
</organism>
<protein>
    <recommendedName>
        <fullName evidence="6">Protein NDRG3</fullName>
    </recommendedName>
</protein>
<evidence type="ECO:0000256" key="3">
    <source>
        <dbReference type="SAM" id="Phobius"/>
    </source>
</evidence>
<evidence type="ECO:0008006" key="6">
    <source>
        <dbReference type="Google" id="ProtNLM"/>
    </source>
</evidence>
<dbReference type="PANTHER" id="PTHR11034">
    <property type="entry name" value="N-MYC DOWNSTREAM REGULATED"/>
    <property type="match status" value="1"/>
</dbReference>
<gene>
    <name evidence="4" type="ORF">T4A_5351</name>
</gene>
<evidence type="ECO:0000313" key="4">
    <source>
        <dbReference type="EMBL" id="KRY75095.1"/>
    </source>
</evidence>
<proteinExistence type="inferred from homology"/>
<keyword evidence="3" id="KW-0812">Transmembrane</keyword>
<dbReference type="EMBL" id="JYDR01000020">
    <property type="protein sequence ID" value="KRY75095.1"/>
    <property type="molecule type" value="Genomic_DNA"/>
</dbReference>
<dbReference type="Gene3D" id="3.40.50.1820">
    <property type="entry name" value="alpha/beta hydrolase"/>
    <property type="match status" value="1"/>
</dbReference>
<evidence type="ECO:0000313" key="5">
    <source>
        <dbReference type="Proteomes" id="UP000054632"/>
    </source>
</evidence>